<dbReference type="Proteomes" id="UP000590524">
    <property type="component" value="Unassembled WGS sequence"/>
</dbReference>
<dbReference type="RefSeq" id="WP_188082734.1">
    <property type="nucleotide sequence ID" value="NZ_JACIEU010000011.1"/>
</dbReference>
<name>A0A7W6LS03_9SPHN</name>
<sequence length="106" mass="12199">MSSFFDMILAVVLARLPRPTEDWQVGDLAICIGTEHFAGDPADPKPEDMLRVKHVCTVGLFLHFDGKPDNKHWIAANFRKVKPDREPAADEEWVEQLQRFRRKEVA</sequence>
<keyword evidence="2" id="KW-1185">Reference proteome</keyword>
<gene>
    <name evidence="1" type="ORF">GGQ90_002876</name>
</gene>
<proteinExistence type="predicted"/>
<reference evidence="1 2" key="1">
    <citation type="submission" date="2020-08" db="EMBL/GenBank/DDBJ databases">
        <title>Genomic Encyclopedia of Type Strains, Phase IV (KMG-IV): sequencing the most valuable type-strain genomes for metagenomic binning, comparative biology and taxonomic classification.</title>
        <authorList>
            <person name="Goeker M."/>
        </authorList>
    </citation>
    <scope>NUCLEOTIDE SEQUENCE [LARGE SCALE GENOMIC DNA]</scope>
    <source>
        <strain evidence="1 2">DSM 19371</strain>
    </source>
</reference>
<protein>
    <submittedName>
        <fullName evidence="1">Uncharacterized protein</fullName>
    </submittedName>
</protein>
<evidence type="ECO:0000313" key="1">
    <source>
        <dbReference type="EMBL" id="MBB4149087.1"/>
    </source>
</evidence>
<evidence type="ECO:0000313" key="2">
    <source>
        <dbReference type="Proteomes" id="UP000590524"/>
    </source>
</evidence>
<comment type="caution">
    <text evidence="1">The sequence shown here is derived from an EMBL/GenBank/DDBJ whole genome shotgun (WGS) entry which is preliminary data.</text>
</comment>
<accession>A0A7W6LS03</accession>
<dbReference type="EMBL" id="JACIEU010000011">
    <property type="protein sequence ID" value="MBB4149087.1"/>
    <property type="molecule type" value="Genomic_DNA"/>
</dbReference>
<dbReference type="AlphaFoldDB" id="A0A7W6LS03"/>
<organism evidence="1 2">
    <name type="scientific">Sphingobium scionense</name>
    <dbReference type="NCBI Taxonomy" id="1404341"/>
    <lineage>
        <taxon>Bacteria</taxon>
        <taxon>Pseudomonadati</taxon>
        <taxon>Pseudomonadota</taxon>
        <taxon>Alphaproteobacteria</taxon>
        <taxon>Sphingomonadales</taxon>
        <taxon>Sphingomonadaceae</taxon>
        <taxon>Sphingobium</taxon>
    </lineage>
</organism>